<feature type="region of interest" description="Disordered" evidence="1">
    <location>
        <begin position="22"/>
        <end position="45"/>
    </location>
</feature>
<evidence type="ECO:0000313" key="2">
    <source>
        <dbReference type="EMBL" id="VBB69457.1"/>
    </source>
</evidence>
<feature type="compositionally biased region" description="Polar residues" evidence="1">
    <location>
        <begin position="27"/>
        <end position="45"/>
    </location>
</feature>
<organism evidence="2">
    <name type="scientific">invertebrate metagenome</name>
    <dbReference type="NCBI Taxonomy" id="1711999"/>
    <lineage>
        <taxon>unclassified sequences</taxon>
        <taxon>metagenomes</taxon>
        <taxon>organismal metagenomes</taxon>
    </lineage>
</organism>
<dbReference type="AlphaFoldDB" id="A0A484H5W1"/>
<proteinExistence type="predicted"/>
<sequence length="45" mass="4750">MLDQSLSALNSRCALATVRLSKRSHSNDLGGQQLSSCDVSAVSRS</sequence>
<protein>
    <submittedName>
        <fullName evidence="2">Uncharacterized protein</fullName>
    </submittedName>
</protein>
<dbReference type="EMBL" id="LR026963">
    <property type="protein sequence ID" value="VBB69457.1"/>
    <property type="molecule type" value="Genomic_DNA"/>
</dbReference>
<evidence type="ECO:0000256" key="1">
    <source>
        <dbReference type="SAM" id="MobiDB-lite"/>
    </source>
</evidence>
<gene>
    <name evidence="2" type="ORF">RIEGSTA812A_PEG_930</name>
</gene>
<name>A0A484H5W1_9ZZZZ</name>
<reference evidence="2" key="1">
    <citation type="submission" date="2018-10" db="EMBL/GenBank/DDBJ databases">
        <authorList>
            <person name="Gruber-Vodicka H."/>
            <person name="Jaeckle O."/>
        </authorList>
    </citation>
    <scope>NUCLEOTIDE SEQUENCE</scope>
</reference>
<accession>A0A484H5W1</accession>